<dbReference type="EMBL" id="JXJN01019281">
    <property type="status" value="NOT_ANNOTATED_CDS"/>
    <property type="molecule type" value="Genomic_DNA"/>
</dbReference>
<evidence type="ECO:0000313" key="2">
    <source>
        <dbReference type="Proteomes" id="UP000092460"/>
    </source>
</evidence>
<reference evidence="1" key="2">
    <citation type="submission" date="2020-05" db="UniProtKB">
        <authorList>
            <consortium name="EnsemblMetazoa"/>
        </authorList>
    </citation>
    <scope>IDENTIFICATION</scope>
    <source>
        <strain evidence="1">IAEA</strain>
    </source>
</reference>
<proteinExistence type="predicted"/>
<keyword evidence="2" id="KW-1185">Reference proteome</keyword>
<name>A0A1B0BRT0_9MUSC</name>
<evidence type="ECO:0000313" key="1">
    <source>
        <dbReference type="EnsemblMetazoa" id="GPPI038539-PA"/>
    </source>
</evidence>
<dbReference type="EnsemblMetazoa" id="GPPI038539-RA">
    <property type="protein sequence ID" value="GPPI038539-PA"/>
    <property type="gene ID" value="GPPI038539"/>
</dbReference>
<dbReference type="Proteomes" id="UP000092460">
    <property type="component" value="Unassembled WGS sequence"/>
</dbReference>
<sequence>MTHWLCCVQHSSRQMMIKVTNVILSCTIHIHVHMRSSPGKEGTENPVKITLRHIYPSFKLYFKYIQFVDALAAWECVTL</sequence>
<organism evidence="1 2">
    <name type="scientific">Glossina palpalis gambiensis</name>
    <dbReference type="NCBI Taxonomy" id="67801"/>
    <lineage>
        <taxon>Eukaryota</taxon>
        <taxon>Metazoa</taxon>
        <taxon>Ecdysozoa</taxon>
        <taxon>Arthropoda</taxon>
        <taxon>Hexapoda</taxon>
        <taxon>Insecta</taxon>
        <taxon>Pterygota</taxon>
        <taxon>Neoptera</taxon>
        <taxon>Endopterygota</taxon>
        <taxon>Diptera</taxon>
        <taxon>Brachycera</taxon>
        <taxon>Muscomorpha</taxon>
        <taxon>Hippoboscoidea</taxon>
        <taxon>Glossinidae</taxon>
        <taxon>Glossina</taxon>
    </lineage>
</organism>
<dbReference type="AlphaFoldDB" id="A0A1B0BRT0"/>
<protein>
    <submittedName>
        <fullName evidence="1">Uncharacterized protein</fullName>
    </submittedName>
</protein>
<accession>A0A1B0BRT0</accession>
<reference evidence="2" key="1">
    <citation type="submission" date="2015-01" db="EMBL/GenBank/DDBJ databases">
        <authorList>
            <person name="Aksoy S."/>
            <person name="Warren W."/>
            <person name="Wilson R.K."/>
        </authorList>
    </citation>
    <scope>NUCLEOTIDE SEQUENCE [LARGE SCALE GENOMIC DNA]</scope>
    <source>
        <strain evidence="2">IAEA</strain>
    </source>
</reference>
<dbReference type="VEuPathDB" id="VectorBase:GPPI038539"/>